<comment type="caution">
    <text evidence="3">The sequence shown here is derived from an EMBL/GenBank/DDBJ whole genome shotgun (WGS) entry which is preliminary data.</text>
</comment>
<dbReference type="PANTHER" id="PTHR12236">
    <property type="entry name" value="STRUCTURAL CONTITUENT OF CUTICLE"/>
    <property type="match status" value="1"/>
</dbReference>
<protein>
    <submittedName>
        <fullName evidence="3">Uncharacterized protein</fullName>
    </submittedName>
</protein>
<dbReference type="PRINTS" id="PR00947">
    <property type="entry name" value="CUTICLE"/>
</dbReference>
<reference evidence="3 4" key="1">
    <citation type="submission" date="2024-07" db="EMBL/GenBank/DDBJ databases">
        <title>Chromosome-level genome assembly of the water stick insect Ranatra chinensis (Heteroptera: Nepidae).</title>
        <authorList>
            <person name="Liu X."/>
        </authorList>
    </citation>
    <scope>NUCLEOTIDE SEQUENCE [LARGE SCALE GENOMIC DNA]</scope>
    <source>
        <strain evidence="3">Cailab_2021Rc</strain>
        <tissue evidence="3">Muscle</tissue>
    </source>
</reference>
<evidence type="ECO:0000256" key="2">
    <source>
        <dbReference type="PROSITE-ProRule" id="PRU00497"/>
    </source>
</evidence>
<evidence type="ECO:0000313" key="3">
    <source>
        <dbReference type="EMBL" id="KAL1138638.1"/>
    </source>
</evidence>
<dbReference type="InterPro" id="IPR051217">
    <property type="entry name" value="Insect_Cuticle_Struc_Prot"/>
</dbReference>
<dbReference type="PROSITE" id="PS00233">
    <property type="entry name" value="CHIT_BIND_RR_1"/>
    <property type="match status" value="1"/>
</dbReference>
<gene>
    <name evidence="3" type="ORF">AAG570_008701</name>
</gene>
<feature type="non-terminal residue" evidence="3">
    <location>
        <position position="1"/>
    </location>
</feature>
<dbReference type="Proteomes" id="UP001558652">
    <property type="component" value="Unassembled WGS sequence"/>
</dbReference>
<dbReference type="Pfam" id="PF00379">
    <property type="entry name" value="Chitin_bind_4"/>
    <property type="match status" value="1"/>
</dbReference>
<evidence type="ECO:0000313" key="4">
    <source>
        <dbReference type="Proteomes" id="UP001558652"/>
    </source>
</evidence>
<keyword evidence="4" id="KW-1185">Reference proteome</keyword>
<proteinExistence type="predicted"/>
<dbReference type="PROSITE" id="PS51155">
    <property type="entry name" value="CHIT_BIND_RR_2"/>
    <property type="match status" value="1"/>
</dbReference>
<dbReference type="InterPro" id="IPR000618">
    <property type="entry name" value="Insect_cuticle"/>
</dbReference>
<keyword evidence="1 2" id="KW-0193">Cuticle</keyword>
<accession>A0ABD0ZCT9</accession>
<dbReference type="PANTHER" id="PTHR12236:SF86">
    <property type="entry name" value="CCP84AC-RELATED"/>
    <property type="match status" value="1"/>
</dbReference>
<evidence type="ECO:0000256" key="1">
    <source>
        <dbReference type="ARBA" id="ARBA00022460"/>
    </source>
</evidence>
<dbReference type="GO" id="GO:0042302">
    <property type="term" value="F:structural constituent of cuticle"/>
    <property type="evidence" value="ECO:0007669"/>
    <property type="project" value="UniProtKB-UniRule"/>
</dbReference>
<organism evidence="3 4">
    <name type="scientific">Ranatra chinensis</name>
    <dbReference type="NCBI Taxonomy" id="642074"/>
    <lineage>
        <taxon>Eukaryota</taxon>
        <taxon>Metazoa</taxon>
        <taxon>Ecdysozoa</taxon>
        <taxon>Arthropoda</taxon>
        <taxon>Hexapoda</taxon>
        <taxon>Insecta</taxon>
        <taxon>Pterygota</taxon>
        <taxon>Neoptera</taxon>
        <taxon>Paraneoptera</taxon>
        <taxon>Hemiptera</taxon>
        <taxon>Heteroptera</taxon>
        <taxon>Panheteroptera</taxon>
        <taxon>Nepomorpha</taxon>
        <taxon>Nepidae</taxon>
        <taxon>Ranatrinae</taxon>
        <taxon>Ranatra</taxon>
    </lineage>
</organism>
<dbReference type="AlphaFoldDB" id="A0ABD0ZCT9"/>
<dbReference type="InterPro" id="IPR031311">
    <property type="entry name" value="CHIT_BIND_RR_consensus"/>
</dbReference>
<dbReference type="EMBL" id="JBFDAA010000003">
    <property type="protein sequence ID" value="KAL1138638.1"/>
    <property type="molecule type" value="Genomic_DNA"/>
</dbReference>
<name>A0ABD0ZCT9_9HEMI</name>
<sequence length="153" mass="16792">QGPGTYAFGYDVEDALTGNIHYRLEERLRNGTVIGSYGLLEPNGNVRIVHYRADETGYSATVENSLSGTFHYPPVTSGLGNPPLIEGEGNRSPQLAAAIQSVNNLGQPVQEQHTPPKYVADGPPSPARRTAYEHLQSRMKLYRVLPSRDVVFK</sequence>